<comment type="subcellular location">
    <subcellularLocation>
        <location evidence="1">Cytoplasm</location>
    </subcellularLocation>
</comment>
<name>A0ABD1AHU5_CARAN</name>
<dbReference type="SMART" id="SM00320">
    <property type="entry name" value="WD40"/>
    <property type="match status" value="3"/>
</dbReference>
<keyword evidence="2" id="KW-0963">Cytoplasm</keyword>
<keyword evidence="9" id="KW-1185">Reference proteome</keyword>
<dbReference type="PROSITE" id="PS50294">
    <property type="entry name" value="WD_REPEATS_REGION"/>
    <property type="match status" value="1"/>
</dbReference>
<accession>A0ABD1AHU5</accession>
<dbReference type="EMBL" id="JBANAX010000500">
    <property type="protein sequence ID" value="KAL1206360.1"/>
    <property type="molecule type" value="Genomic_DNA"/>
</dbReference>
<dbReference type="PROSITE" id="PS00678">
    <property type="entry name" value="WD_REPEATS_1"/>
    <property type="match status" value="1"/>
</dbReference>
<dbReference type="GO" id="GO:0005737">
    <property type="term" value="C:cytoplasm"/>
    <property type="evidence" value="ECO:0007669"/>
    <property type="project" value="UniProtKB-SubCell"/>
</dbReference>
<dbReference type="PANTHER" id="PTHR14344:SF3">
    <property type="entry name" value="WD REPEAT-CONTAINING PROTEIN 6"/>
    <property type="match status" value="1"/>
</dbReference>
<dbReference type="SUPFAM" id="SSF50978">
    <property type="entry name" value="WD40 repeat-like"/>
    <property type="match status" value="1"/>
</dbReference>
<keyword evidence="3 7" id="KW-0853">WD repeat</keyword>
<evidence type="ECO:0000256" key="6">
    <source>
        <dbReference type="ARBA" id="ARBA00038255"/>
    </source>
</evidence>
<dbReference type="PANTHER" id="PTHR14344">
    <property type="entry name" value="WD REPEAT PROTEIN"/>
    <property type="match status" value="1"/>
</dbReference>
<dbReference type="InterPro" id="IPR019775">
    <property type="entry name" value="WD40_repeat_CS"/>
</dbReference>
<dbReference type="InterPro" id="IPR001680">
    <property type="entry name" value="WD40_rpt"/>
</dbReference>
<evidence type="ECO:0000256" key="3">
    <source>
        <dbReference type="ARBA" id="ARBA00022574"/>
    </source>
</evidence>
<evidence type="ECO:0000256" key="4">
    <source>
        <dbReference type="ARBA" id="ARBA00022694"/>
    </source>
</evidence>
<dbReference type="InterPro" id="IPR012677">
    <property type="entry name" value="Nucleotide-bd_a/b_plait_sf"/>
</dbReference>
<dbReference type="Pfam" id="PF00400">
    <property type="entry name" value="WD40"/>
    <property type="match status" value="3"/>
</dbReference>
<gene>
    <name evidence="8" type="ORF">V5N11_031091</name>
</gene>
<comment type="similarity">
    <text evidence="6">Belongs to the WD repeat WDR6 family.</text>
</comment>
<dbReference type="InterPro" id="IPR051973">
    <property type="entry name" value="tRNA_Anticodon_Mtase-Reg"/>
</dbReference>
<dbReference type="Gene3D" id="2.130.10.10">
    <property type="entry name" value="YVTN repeat-like/Quinoprotein amine dehydrogenase"/>
    <property type="match status" value="2"/>
</dbReference>
<dbReference type="InterPro" id="IPR035979">
    <property type="entry name" value="RBD_domain_sf"/>
</dbReference>
<keyword evidence="4" id="KW-0819">tRNA processing</keyword>
<comment type="caution">
    <text evidence="8">The sequence shown here is derived from an EMBL/GenBank/DDBJ whole genome shotgun (WGS) entry which is preliminary data.</text>
</comment>
<evidence type="ECO:0000256" key="5">
    <source>
        <dbReference type="ARBA" id="ARBA00022737"/>
    </source>
</evidence>
<feature type="repeat" description="WD" evidence="7">
    <location>
        <begin position="197"/>
        <end position="238"/>
    </location>
</feature>
<dbReference type="InterPro" id="IPR036322">
    <property type="entry name" value="WD40_repeat_dom_sf"/>
</dbReference>
<evidence type="ECO:0000313" key="8">
    <source>
        <dbReference type="EMBL" id="KAL1206360.1"/>
    </source>
</evidence>
<reference evidence="8 9" key="1">
    <citation type="submission" date="2024-04" db="EMBL/GenBank/DDBJ databases">
        <title>Genome assembly C_amara_ONT_v2.</title>
        <authorList>
            <person name="Yant L."/>
            <person name="Moore C."/>
            <person name="Slenker M."/>
        </authorList>
    </citation>
    <scope>NUCLEOTIDE SEQUENCE [LARGE SCALE GENOMIC DNA]</scope>
    <source>
        <tissue evidence="8">Leaf</tissue>
    </source>
</reference>
<protein>
    <submittedName>
        <fullName evidence="8">Nucleolin 2</fullName>
    </submittedName>
</protein>
<evidence type="ECO:0000256" key="7">
    <source>
        <dbReference type="PROSITE-ProRule" id="PRU00221"/>
    </source>
</evidence>
<dbReference type="GO" id="GO:0008033">
    <property type="term" value="P:tRNA processing"/>
    <property type="evidence" value="ECO:0007669"/>
    <property type="project" value="UniProtKB-KW"/>
</dbReference>
<sequence length="458" mass="50983">MAEDNSRRKWNPQAGPYLGEVSSLAFLNLPEHVSSIPYLLAGSGSEILLYDLSSGELIRSFQVFEGVRVHGTVCSSSFVRSADRYTYKLVVFGEKRVKIFSLIVELASSTGEISVNLEIFYTLPRLSNWVFDVCFLQDSNGSLEEEDKLLAIGSSDNSVCIWDVKELRMAFEVQSPAGLEGDNVDHGDYCASHMLRLTGHEGSIFRIVWSLDGSKLVSVSDDRSARIWEIDSQEVVGPVLFGHSVVWDCCISDSLIVTAGEDCTCRVWGVDGTQLEVIKEHIKSEYVRCLQFTQEHTMYVATNHGCLYHARLSSSGNVTWTELVHIPEEGPIITMDVMPGGNVHEPCALDDWVTPDLITEQGPRAYREDSNANNHDSVFVFNLDTSLARDEIKTALRKHFESCGVEVTRVFVPIECRTGVPLGFAFVDVDDNLKAIKGHSRFMGSCLMFITNALRSQL</sequence>
<keyword evidence="5" id="KW-0677">Repeat</keyword>
<dbReference type="PRINTS" id="PR00320">
    <property type="entry name" value="GPROTEINBRPT"/>
</dbReference>
<evidence type="ECO:0000256" key="1">
    <source>
        <dbReference type="ARBA" id="ARBA00004496"/>
    </source>
</evidence>
<dbReference type="Gene3D" id="3.30.70.330">
    <property type="match status" value="1"/>
</dbReference>
<dbReference type="InterPro" id="IPR020472">
    <property type="entry name" value="WD40_PAC1"/>
</dbReference>
<dbReference type="SUPFAM" id="SSF54928">
    <property type="entry name" value="RNA-binding domain, RBD"/>
    <property type="match status" value="1"/>
</dbReference>
<dbReference type="PROSITE" id="PS50082">
    <property type="entry name" value="WD_REPEATS_2"/>
    <property type="match status" value="1"/>
</dbReference>
<organism evidence="8 9">
    <name type="scientific">Cardamine amara subsp. amara</name>
    <dbReference type="NCBI Taxonomy" id="228776"/>
    <lineage>
        <taxon>Eukaryota</taxon>
        <taxon>Viridiplantae</taxon>
        <taxon>Streptophyta</taxon>
        <taxon>Embryophyta</taxon>
        <taxon>Tracheophyta</taxon>
        <taxon>Spermatophyta</taxon>
        <taxon>Magnoliopsida</taxon>
        <taxon>eudicotyledons</taxon>
        <taxon>Gunneridae</taxon>
        <taxon>Pentapetalae</taxon>
        <taxon>rosids</taxon>
        <taxon>malvids</taxon>
        <taxon>Brassicales</taxon>
        <taxon>Brassicaceae</taxon>
        <taxon>Cardamineae</taxon>
        <taxon>Cardamine</taxon>
    </lineage>
</organism>
<evidence type="ECO:0000256" key="2">
    <source>
        <dbReference type="ARBA" id="ARBA00022490"/>
    </source>
</evidence>
<dbReference type="Proteomes" id="UP001558713">
    <property type="component" value="Unassembled WGS sequence"/>
</dbReference>
<proteinExistence type="inferred from homology"/>
<dbReference type="InterPro" id="IPR015943">
    <property type="entry name" value="WD40/YVTN_repeat-like_dom_sf"/>
</dbReference>
<dbReference type="AlphaFoldDB" id="A0ABD1AHU5"/>
<evidence type="ECO:0000313" key="9">
    <source>
        <dbReference type="Proteomes" id="UP001558713"/>
    </source>
</evidence>